<feature type="region of interest" description="Disordered" evidence="1">
    <location>
        <begin position="497"/>
        <end position="533"/>
    </location>
</feature>
<reference evidence="2" key="1">
    <citation type="journal article" date="2014" name="Int. J. Syst. Evol. Microbiol.">
        <title>Complete genome of a new Firmicutes species belonging to the dominant human colonic microbiota ('Ruminococcus bicirculans') reveals two chromosomes and a selective capacity to utilize plant glucans.</title>
        <authorList>
            <consortium name="NISC Comparative Sequencing Program"/>
            <person name="Wegmann U."/>
            <person name="Louis P."/>
            <person name="Goesmann A."/>
            <person name="Henrissat B."/>
            <person name="Duncan S.H."/>
            <person name="Flint H.J."/>
        </authorList>
    </citation>
    <scope>NUCLEOTIDE SEQUENCE</scope>
    <source>
        <strain evidence="2">NBRC 108219</strain>
    </source>
</reference>
<evidence type="ECO:0000256" key="1">
    <source>
        <dbReference type="SAM" id="MobiDB-lite"/>
    </source>
</evidence>
<dbReference type="Proteomes" id="UP001161391">
    <property type="component" value="Unassembled WGS sequence"/>
</dbReference>
<comment type="caution">
    <text evidence="2">The sequence shown here is derived from an EMBL/GenBank/DDBJ whole genome shotgun (WGS) entry which is preliminary data.</text>
</comment>
<accession>A0ABQ5V7H4</accession>
<proteinExistence type="predicted"/>
<feature type="region of interest" description="Disordered" evidence="1">
    <location>
        <begin position="83"/>
        <end position="120"/>
    </location>
</feature>
<name>A0ABQ5V7H4_9PROT</name>
<reference evidence="2" key="2">
    <citation type="submission" date="2023-01" db="EMBL/GenBank/DDBJ databases">
        <title>Draft genome sequence of Algimonas ampicilliniresistens strain NBRC 108219.</title>
        <authorList>
            <person name="Sun Q."/>
            <person name="Mori K."/>
        </authorList>
    </citation>
    <scope>NUCLEOTIDE SEQUENCE</scope>
    <source>
        <strain evidence="2">NBRC 108219</strain>
    </source>
</reference>
<dbReference type="EMBL" id="BSNK01000001">
    <property type="protein sequence ID" value="GLQ22929.1"/>
    <property type="molecule type" value="Genomic_DNA"/>
</dbReference>
<sequence>MKTKKAGLAMNTVIDPMRAFMTGSQIGGQIHDRRQAREAARLEKQRQIELAQILSGSTANDPARSKVIASQFGFDNSQGGSALSALGAPDAQGVTTMPSRKSGDNPLAAMGAPSSQPFDRGNLEAARNKALEWGEVKTAQQFHQAISQLDAADKAKAKEVTEKWTRTVAAVAAQPIEQQPALIRHYAPQFNIPPEQIEEYASNPYLLKPLMAQNDEMMKAFAENARDFTLSDGQERFTGSGEMVAQNAPDPMSLSPGSVMVDPTNGNRIAEGNTPAALDPRVLGQKDRGLDLEAQRVEQARQAASAGPKRSLNAVPLQGPDGFSLGQVTSDGQLIPVQSPDGYAPMDPFARKYDEARGGAMGRGSADAASGLAAMERKIGAFRDKSRFLKDTISRAIEQSSGGNTGPIMGRNPFATNLSATLETIKGNLGFDGLQEMRDNSPTGGALGNVSDREIKTLQSLYGSLERSQSQQQLDANLQRLYQHLDGQEARLRQAYEQDAQRAQGGSGPLSYLDNGGGNQSGASDYMQSQGWNNDLERELASLEAELGGAR</sequence>
<gene>
    <name evidence="2" type="ORF">GCM10007853_08030</name>
</gene>
<evidence type="ECO:0000313" key="2">
    <source>
        <dbReference type="EMBL" id="GLQ22929.1"/>
    </source>
</evidence>
<feature type="compositionally biased region" description="Polar residues" evidence="1">
    <location>
        <begin position="521"/>
        <end position="533"/>
    </location>
</feature>
<evidence type="ECO:0000313" key="3">
    <source>
        <dbReference type="Proteomes" id="UP001161391"/>
    </source>
</evidence>
<keyword evidence="3" id="KW-1185">Reference proteome</keyword>
<protein>
    <submittedName>
        <fullName evidence="2">Uncharacterized protein</fullName>
    </submittedName>
</protein>
<organism evidence="2 3">
    <name type="scientific">Algimonas ampicilliniresistens</name>
    <dbReference type="NCBI Taxonomy" id="1298735"/>
    <lineage>
        <taxon>Bacteria</taxon>
        <taxon>Pseudomonadati</taxon>
        <taxon>Pseudomonadota</taxon>
        <taxon>Alphaproteobacteria</taxon>
        <taxon>Maricaulales</taxon>
        <taxon>Robiginitomaculaceae</taxon>
        <taxon>Algimonas</taxon>
    </lineage>
</organism>